<dbReference type="Gene3D" id="3.40.50.150">
    <property type="entry name" value="Vaccinia Virus protein VP39"/>
    <property type="match status" value="1"/>
</dbReference>
<organism evidence="2 3">
    <name type="scientific">Neokomagataea tanensis</name>
    <dbReference type="NCBI Taxonomy" id="661191"/>
    <lineage>
        <taxon>Bacteria</taxon>
        <taxon>Pseudomonadati</taxon>
        <taxon>Pseudomonadota</taxon>
        <taxon>Alphaproteobacteria</taxon>
        <taxon>Acetobacterales</taxon>
        <taxon>Acetobacteraceae</taxon>
        <taxon>Neokomagataea</taxon>
    </lineage>
</organism>
<dbReference type="EMBL" id="CP032485">
    <property type="protein sequence ID" value="QDH24266.1"/>
    <property type="molecule type" value="Genomic_DNA"/>
</dbReference>
<keyword evidence="3" id="KW-1185">Reference proteome</keyword>
<dbReference type="InterPro" id="IPR029063">
    <property type="entry name" value="SAM-dependent_MTases_sf"/>
</dbReference>
<dbReference type="RefSeq" id="WP_141492102.1">
    <property type="nucleotide sequence ID" value="NZ_CP032485.1"/>
</dbReference>
<protein>
    <submittedName>
        <fullName evidence="2">Class I SAM-dependent methyltransferase</fullName>
    </submittedName>
</protein>
<gene>
    <name evidence="2" type="ORF">D5366_02210</name>
</gene>
<sequence length="291" mass="33277">MNHSETTDAVFQAFGTARDEEWLQALLASLHTPEQRGVSFPSYPPETLQREIHGHDGEVSLHEAYVFYREIKAYCAYVGRPVRSDTALLDVGCGWGRMLRLFMKDIRPEFLQGVEQTDRFLLAARRANPCVNFFHSGFAPALPLQDASLDLVTSWSYFAHVSEFSADQWMREIHRLLRKGGLAVVTTQSRRFLAFCAEQRLRRASGMRLEHPWHEACADSFTDEGRANSAFEAGKYLHAAIAKPPFPEAHYGEAIIPKNYILKNWSHLFRLVEYVDNPARFPHVLIVLQKI</sequence>
<dbReference type="KEGG" id="ntn:D5366_02210"/>
<dbReference type="SUPFAM" id="SSF53335">
    <property type="entry name" value="S-adenosyl-L-methionine-dependent methyltransferases"/>
    <property type="match status" value="1"/>
</dbReference>
<dbReference type="PANTHER" id="PTHR42912">
    <property type="entry name" value="METHYLTRANSFERASE"/>
    <property type="match status" value="1"/>
</dbReference>
<dbReference type="OrthoDB" id="9811589at2"/>
<dbReference type="InterPro" id="IPR041698">
    <property type="entry name" value="Methyltransf_25"/>
</dbReference>
<feature type="domain" description="Methyltransferase" evidence="1">
    <location>
        <begin position="89"/>
        <end position="181"/>
    </location>
</feature>
<dbReference type="Proteomes" id="UP000317214">
    <property type="component" value="Chromosome"/>
</dbReference>
<evidence type="ECO:0000313" key="3">
    <source>
        <dbReference type="Proteomes" id="UP000317214"/>
    </source>
</evidence>
<name>A0A4Y6V6U2_9PROT</name>
<dbReference type="GO" id="GO:0032259">
    <property type="term" value="P:methylation"/>
    <property type="evidence" value="ECO:0007669"/>
    <property type="project" value="UniProtKB-KW"/>
</dbReference>
<dbReference type="CDD" id="cd02440">
    <property type="entry name" value="AdoMet_MTases"/>
    <property type="match status" value="1"/>
</dbReference>
<reference evidence="2 3" key="1">
    <citation type="submission" date="2018-09" db="EMBL/GenBank/DDBJ databases">
        <title>The complete genome sequence of Neokomagataea tanensis NBRC 106556(T).</title>
        <authorList>
            <person name="Chua K.-O."/>
            <person name="See-Too W.-S."/>
            <person name="Hong K.-W."/>
            <person name="Yin W.-F."/>
            <person name="Chan K.-G."/>
        </authorList>
    </citation>
    <scope>NUCLEOTIDE SEQUENCE [LARGE SCALE GENOMIC DNA]</scope>
    <source>
        <strain evidence="3">AH13 \ NBRC 106556</strain>
    </source>
</reference>
<keyword evidence="2" id="KW-0489">Methyltransferase</keyword>
<dbReference type="AlphaFoldDB" id="A0A4Y6V6U2"/>
<keyword evidence="2" id="KW-0808">Transferase</keyword>
<evidence type="ECO:0000313" key="2">
    <source>
        <dbReference type="EMBL" id="QDH24266.1"/>
    </source>
</evidence>
<accession>A0A4Y6V6U2</accession>
<proteinExistence type="predicted"/>
<dbReference type="InterPro" id="IPR050508">
    <property type="entry name" value="Methyltransf_Superfamily"/>
</dbReference>
<evidence type="ECO:0000259" key="1">
    <source>
        <dbReference type="Pfam" id="PF13649"/>
    </source>
</evidence>
<dbReference type="GO" id="GO:0008168">
    <property type="term" value="F:methyltransferase activity"/>
    <property type="evidence" value="ECO:0007669"/>
    <property type="project" value="UniProtKB-KW"/>
</dbReference>
<dbReference type="Pfam" id="PF13649">
    <property type="entry name" value="Methyltransf_25"/>
    <property type="match status" value="1"/>
</dbReference>